<feature type="region of interest" description="Disordered" evidence="1">
    <location>
        <begin position="1"/>
        <end position="26"/>
    </location>
</feature>
<feature type="compositionally biased region" description="Basic and acidic residues" evidence="1">
    <location>
        <begin position="1"/>
        <end position="12"/>
    </location>
</feature>
<comment type="caution">
    <text evidence="2">The sequence shown here is derived from an EMBL/GenBank/DDBJ whole genome shotgun (WGS) entry which is preliminary data.</text>
</comment>
<accession>A0A8K0I2D4</accession>
<feature type="compositionally biased region" description="Basic residues" evidence="1">
    <location>
        <begin position="96"/>
        <end position="108"/>
    </location>
</feature>
<feature type="compositionally biased region" description="Basic residues" evidence="1">
    <location>
        <begin position="76"/>
        <end position="88"/>
    </location>
</feature>
<protein>
    <submittedName>
        <fullName evidence="2">Uncharacterized protein</fullName>
    </submittedName>
</protein>
<dbReference type="Proteomes" id="UP000797356">
    <property type="component" value="Chromosome 3"/>
</dbReference>
<keyword evidence="3" id="KW-1185">Reference proteome</keyword>
<proteinExistence type="predicted"/>
<gene>
    <name evidence="2" type="ORF">COCNU_03G006860</name>
</gene>
<name>A0A8K0I2D4_COCNU</name>
<dbReference type="AlphaFoldDB" id="A0A8K0I2D4"/>
<reference evidence="2" key="1">
    <citation type="journal article" date="2017" name="Gigascience">
        <title>The genome draft of coconut (Cocos nucifera).</title>
        <authorList>
            <person name="Xiao Y."/>
            <person name="Xu P."/>
            <person name="Fan H."/>
            <person name="Baudouin L."/>
            <person name="Xia W."/>
            <person name="Bocs S."/>
            <person name="Xu J."/>
            <person name="Li Q."/>
            <person name="Guo A."/>
            <person name="Zhou L."/>
            <person name="Li J."/>
            <person name="Wu Y."/>
            <person name="Ma Z."/>
            <person name="Armero A."/>
            <person name="Issali A.E."/>
            <person name="Liu N."/>
            <person name="Peng M."/>
            <person name="Yang Y."/>
        </authorList>
    </citation>
    <scope>NUCLEOTIDE SEQUENCE</scope>
    <source>
        <tissue evidence="2">Spear leaf of Hainan Tall coconut</tissue>
    </source>
</reference>
<evidence type="ECO:0000256" key="1">
    <source>
        <dbReference type="SAM" id="MobiDB-lite"/>
    </source>
</evidence>
<reference evidence="2" key="2">
    <citation type="submission" date="2019-07" db="EMBL/GenBank/DDBJ databases">
        <authorList>
            <person name="Yang Y."/>
            <person name="Bocs S."/>
            <person name="Baudouin L."/>
        </authorList>
    </citation>
    <scope>NUCLEOTIDE SEQUENCE</scope>
    <source>
        <tissue evidence="2">Spear leaf of Hainan Tall coconut</tissue>
    </source>
</reference>
<evidence type="ECO:0000313" key="3">
    <source>
        <dbReference type="Proteomes" id="UP000797356"/>
    </source>
</evidence>
<sequence length="108" mass="12630">MGRKSLERDQRGRLTPAMMGRKATVETGGRLVKADTCDNGEHGDGGYRWQEAARRREEIGMLLWTAREYALERSTEKKKKKQLHQKKKCDREGKHEGRHRQVAARRRE</sequence>
<evidence type="ECO:0000313" key="2">
    <source>
        <dbReference type="EMBL" id="KAG1334567.1"/>
    </source>
</evidence>
<dbReference type="EMBL" id="CM017874">
    <property type="protein sequence ID" value="KAG1334567.1"/>
    <property type="molecule type" value="Genomic_DNA"/>
</dbReference>
<organism evidence="2 3">
    <name type="scientific">Cocos nucifera</name>
    <name type="common">Coconut palm</name>
    <dbReference type="NCBI Taxonomy" id="13894"/>
    <lineage>
        <taxon>Eukaryota</taxon>
        <taxon>Viridiplantae</taxon>
        <taxon>Streptophyta</taxon>
        <taxon>Embryophyta</taxon>
        <taxon>Tracheophyta</taxon>
        <taxon>Spermatophyta</taxon>
        <taxon>Magnoliopsida</taxon>
        <taxon>Liliopsida</taxon>
        <taxon>Arecaceae</taxon>
        <taxon>Arecoideae</taxon>
        <taxon>Cocoseae</taxon>
        <taxon>Attaleinae</taxon>
        <taxon>Cocos</taxon>
    </lineage>
</organism>
<feature type="region of interest" description="Disordered" evidence="1">
    <location>
        <begin position="73"/>
        <end position="108"/>
    </location>
</feature>